<dbReference type="EC" id="4.2.3.4" evidence="11"/>
<dbReference type="Gene3D" id="1.20.1090.10">
    <property type="entry name" value="Dehydroquinate synthase-like - alpha domain"/>
    <property type="match status" value="1"/>
</dbReference>
<comment type="function">
    <text evidence="4">Catalyzes the conversion of 3-deoxy-D-arabino-heptulosonate 7-phosphate (DAHP) to dehydroquinate (DHQ).</text>
</comment>
<keyword evidence="10" id="KW-0170">Cobalt</keyword>
<evidence type="ECO:0000256" key="6">
    <source>
        <dbReference type="ARBA" id="ARBA00022741"/>
    </source>
</evidence>
<dbReference type="NCBIfam" id="TIGR01357">
    <property type="entry name" value="aroB"/>
    <property type="match status" value="1"/>
</dbReference>
<evidence type="ECO:0000313" key="14">
    <source>
        <dbReference type="EMBL" id="PHQ30107.1"/>
    </source>
</evidence>
<dbReference type="InterPro" id="IPR050071">
    <property type="entry name" value="Dehydroquinate_synthase"/>
</dbReference>
<dbReference type="PIRSF" id="PIRSF001455">
    <property type="entry name" value="DHQ_synth"/>
    <property type="match status" value="1"/>
</dbReference>
<keyword evidence="7" id="KW-0862">Zinc</keyword>
<evidence type="ECO:0000256" key="5">
    <source>
        <dbReference type="ARBA" id="ARBA00022723"/>
    </source>
</evidence>
<evidence type="ECO:0000256" key="3">
    <source>
        <dbReference type="ARBA" id="ARBA00001947"/>
    </source>
</evidence>
<keyword evidence="15" id="KW-1185">Reference proteome</keyword>
<evidence type="ECO:0000256" key="2">
    <source>
        <dbReference type="ARBA" id="ARBA00001941"/>
    </source>
</evidence>
<keyword evidence="9" id="KW-0456">Lyase</keyword>
<evidence type="ECO:0000259" key="13">
    <source>
        <dbReference type="Pfam" id="PF24621"/>
    </source>
</evidence>
<gene>
    <name evidence="14" type="primary">aroB</name>
    <name evidence="14" type="ORF">CJ305_03855</name>
</gene>
<protein>
    <recommendedName>
        <fullName evidence="11">3-dehydroquinate synthase</fullName>
        <ecNumber evidence="11">4.2.3.4</ecNumber>
    </recommendedName>
</protein>
<dbReference type="GO" id="GO:0005737">
    <property type="term" value="C:cytoplasm"/>
    <property type="evidence" value="ECO:0007669"/>
    <property type="project" value="InterPro"/>
</dbReference>
<comment type="cofactor">
    <cofactor evidence="3">
        <name>Zn(2+)</name>
        <dbReference type="ChEBI" id="CHEBI:29105"/>
    </cofactor>
</comment>
<evidence type="ECO:0000256" key="8">
    <source>
        <dbReference type="ARBA" id="ARBA00023027"/>
    </source>
</evidence>
<proteinExistence type="predicted"/>
<dbReference type="AlphaFoldDB" id="A0A2G1VTJ3"/>
<accession>A0A2G1VTJ3</accession>
<dbReference type="InterPro" id="IPR056179">
    <property type="entry name" value="DHQS_C"/>
</dbReference>
<evidence type="ECO:0000256" key="1">
    <source>
        <dbReference type="ARBA" id="ARBA00001911"/>
    </source>
</evidence>
<dbReference type="GO" id="GO:0046872">
    <property type="term" value="F:metal ion binding"/>
    <property type="evidence" value="ECO:0007669"/>
    <property type="project" value="UniProtKB-KW"/>
</dbReference>
<evidence type="ECO:0000256" key="11">
    <source>
        <dbReference type="NCBIfam" id="TIGR01357"/>
    </source>
</evidence>
<dbReference type="Pfam" id="PF01761">
    <property type="entry name" value="DHQ_synthase"/>
    <property type="match status" value="1"/>
</dbReference>
<dbReference type="InterPro" id="IPR030960">
    <property type="entry name" value="DHQS/DOIS_N"/>
</dbReference>
<feature type="domain" description="3-dehydroquinate synthase C-terminal" evidence="13">
    <location>
        <begin position="176"/>
        <end position="319"/>
    </location>
</feature>
<dbReference type="EMBL" id="NQXA01000002">
    <property type="protein sequence ID" value="PHQ30107.1"/>
    <property type="molecule type" value="Genomic_DNA"/>
</dbReference>
<reference evidence="14 15" key="1">
    <citation type="submission" date="2017-08" db="EMBL/GenBank/DDBJ databases">
        <title>The whole genome shortgun sequences of strain Leeuwenhoekiella nanhaiensis G18 from the South China Sea.</title>
        <authorList>
            <person name="Liu Q."/>
        </authorList>
    </citation>
    <scope>NUCLEOTIDE SEQUENCE [LARGE SCALE GENOMIC DNA]</scope>
    <source>
        <strain evidence="14 15">G18</strain>
    </source>
</reference>
<keyword evidence="6" id="KW-0547">Nucleotide-binding</keyword>
<evidence type="ECO:0000256" key="10">
    <source>
        <dbReference type="ARBA" id="ARBA00023285"/>
    </source>
</evidence>
<evidence type="ECO:0000256" key="4">
    <source>
        <dbReference type="ARBA" id="ARBA00003485"/>
    </source>
</evidence>
<name>A0A2G1VTJ3_9FLAO</name>
<dbReference type="GO" id="GO:0009423">
    <property type="term" value="P:chorismate biosynthetic process"/>
    <property type="evidence" value="ECO:0007669"/>
    <property type="project" value="UniProtKB-UniRule"/>
</dbReference>
<dbReference type="SUPFAM" id="SSF56796">
    <property type="entry name" value="Dehydroquinate synthase-like"/>
    <property type="match status" value="1"/>
</dbReference>
<dbReference type="PANTHER" id="PTHR43622:SF1">
    <property type="entry name" value="3-DEHYDROQUINATE SYNTHASE"/>
    <property type="match status" value="1"/>
</dbReference>
<comment type="caution">
    <text evidence="14">The sequence shown here is derived from an EMBL/GenBank/DDBJ whole genome shotgun (WGS) entry which is preliminary data.</text>
</comment>
<evidence type="ECO:0000313" key="15">
    <source>
        <dbReference type="Proteomes" id="UP000229433"/>
    </source>
</evidence>
<evidence type="ECO:0000256" key="7">
    <source>
        <dbReference type="ARBA" id="ARBA00022833"/>
    </source>
</evidence>
<dbReference type="OrthoDB" id="9806583at2"/>
<dbReference type="GO" id="GO:0009073">
    <property type="term" value="P:aromatic amino acid family biosynthetic process"/>
    <property type="evidence" value="ECO:0007669"/>
    <property type="project" value="InterPro"/>
</dbReference>
<dbReference type="GO" id="GO:0000166">
    <property type="term" value="F:nucleotide binding"/>
    <property type="evidence" value="ECO:0007669"/>
    <property type="project" value="UniProtKB-KW"/>
</dbReference>
<keyword evidence="5" id="KW-0479">Metal-binding</keyword>
<dbReference type="InterPro" id="IPR030963">
    <property type="entry name" value="DHQ_synth_fam"/>
</dbReference>
<comment type="cofactor">
    <cofactor evidence="2">
        <name>Co(2+)</name>
        <dbReference type="ChEBI" id="CHEBI:48828"/>
    </cofactor>
</comment>
<dbReference type="CDD" id="cd08195">
    <property type="entry name" value="DHQS"/>
    <property type="match status" value="1"/>
</dbReference>
<dbReference type="PANTHER" id="PTHR43622">
    <property type="entry name" value="3-DEHYDROQUINATE SYNTHASE"/>
    <property type="match status" value="1"/>
</dbReference>
<dbReference type="GO" id="GO:0003856">
    <property type="term" value="F:3-dehydroquinate synthase activity"/>
    <property type="evidence" value="ECO:0007669"/>
    <property type="project" value="UniProtKB-UniRule"/>
</dbReference>
<keyword evidence="8" id="KW-0520">NAD</keyword>
<feature type="domain" description="3-dehydroquinate synthase N-terminal" evidence="12">
    <location>
        <begin position="62"/>
        <end position="174"/>
    </location>
</feature>
<sequence>MQAVQAKDYQVVFGNSGYNTLNNILKEKKHSILFILVDSNTHEYCLSHFLQNLETDQTIEIIEIDPGEEYKNLETCTGVWNVLSELNADRKSLLINLGGGVVTDLGGFVACCFKRGIDFINIPTTLLAMVDASVGGKTGVDLGSLKNQIGVISNPDLVLVDPHFLGTLPMEELRSGYAEMLKHGLIHSQSYWDAVKDADFSKFEDLGELIRQSVEIKNEVVLKDPYEKDLRKSLNYGHTLGHAIESLFMEDSSKNRLLHGEAIAVGMILANYLSREITDFDNTLCDEVSKAILDFYQPVSFTEQDIEDIIKLLKYDKKNSHGTVYFVLLSKIGSPVLNQKVSNELIFNAFDYYKNLSKK</sequence>
<dbReference type="Gene3D" id="3.40.50.1970">
    <property type="match status" value="1"/>
</dbReference>
<dbReference type="InterPro" id="IPR016037">
    <property type="entry name" value="DHQ_synth_AroB"/>
</dbReference>
<comment type="cofactor">
    <cofactor evidence="1">
        <name>NAD(+)</name>
        <dbReference type="ChEBI" id="CHEBI:57540"/>
    </cofactor>
</comment>
<evidence type="ECO:0000256" key="9">
    <source>
        <dbReference type="ARBA" id="ARBA00023239"/>
    </source>
</evidence>
<dbReference type="RefSeq" id="WP_099644942.1">
    <property type="nucleotide sequence ID" value="NZ_KZ319288.1"/>
</dbReference>
<dbReference type="FunFam" id="3.40.50.1970:FF:000007">
    <property type="entry name" value="Pentafunctional AROM polypeptide"/>
    <property type="match status" value="1"/>
</dbReference>
<dbReference type="Pfam" id="PF24621">
    <property type="entry name" value="DHQS_C"/>
    <property type="match status" value="1"/>
</dbReference>
<evidence type="ECO:0000259" key="12">
    <source>
        <dbReference type="Pfam" id="PF01761"/>
    </source>
</evidence>
<dbReference type="Proteomes" id="UP000229433">
    <property type="component" value="Unassembled WGS sequence"/>
</dbReference>
<organism evidence="14 15">
    <name type="scientific">Leeuwenhoekiella nanhaiensis</name>
    <dbReference type="NCBI Taxonomy" id="1655491"/>
    <lineage>
        <taxon>Bacteria</taxon>
        <taxon>Pseudomonadati</taxon>
        <taxon>Bacteroidota</taxon>
        <taxon>Flavobacteriia</taxon>
        <taxon>Flavobacteriales</taxon>
        <taxon>Flavobacteriaceae</taxon>
        <taxon>Leeuwenhoekiella</taxon>
    </lineage>
</organism>